<protein>
    <recommendedName>
        <fullName evidence="2">Retrotransposon gag domain-containing protein</fullName>
    </recommendedName>
</protein>
<dbReference type="OrthoDB" id="787000at2759"/>
<feature type="domain" description="Retrotransposon gag" evidence="2">
    <location>
        <begin position="4"/>
        <end position="95"/>
    </location>
</feature>
<dbReference type="Proteomes" id="UP001085076">
    <property type="component" value="Miscellaneous, Linkage group lg06"/>
</dbReference>
<organism evidence="3 4">
    <name type="scientific">Dioscorea zingiberensis</name>
    <dbReference type="NCBI Taxonomy" id="325984"/>
    <lineage>
        <taxon>Eukaryota</taxon>
        <taxon>Viridiplantae</taxon>
        <taxon>Streptophyta</taxon>
        <taxon>Embryophyta</taxon>
        <taxon>Tracheophyta</taxon>
        <taxon>Spermatophyta</taxon>
        <taxon>Magnoliopsida</taxon>
        <taxon>Liliopsida</taxon>
        <taxon>Dioscoreales</taxon>
        <taxon>Dioscoreaceae</taxon>
        <taxon>Dioscorea</taxon>
    </lineage>
</organism>
<evidence type="ECO:0000313" key="4">
    <source>
        <dbReference type="Proteomes" id="UP001085076"/>
    </source>
</evidence>
<name>A0A9D5CBS7_9LILI</name>
<feature type="region of interest" description="Disordered" evidence="1">
    <location>
        <begin position="138"/>
        <end position="160"/>
    </location>
</feature>
<proteinExistence type="predicted"/>
<gene>
    <name evidence="3" type="ORF">J5N97_022549</name>
</gene>
<reference evidence="3" key="1">
    <citation type="submission" date="2021-03" db="EMBL/GenBank/DDBJ databases">
        <authorList>
            <person name="Li Z."/>
            <person name="Yang C."/>
        </authorList>
    </citation>
    <scope>NUCLEOTIDE SEQUENCE</scope>
    <source>
        <strain evidence="3">Dzin_1.0</strain>
        <tissue evidence="3">Leaf</tissue>
    </source>
</reference>
<comment type="caution">
    <text evidence="3">The sequence shown here is derived from an EMBL/GenBank/DDBJ whole genome shotgun (WGS) entry which is preliminary data.</text>
</comment>
<dbReference type="PANTHER" id="PTHR33223:SF10">
    <property type="entry name" value="AMINOTRANSFERASE-LIKE PLANT MOBILE DOMAIN-CONTAINING PROTEIN"/>
    <property type="match status" value="1"/>
</dbReference>
<accession>A0A9D5CBS7</accession>
<evidence type="ECO:0000259" key="2">
    <source>
        <dbReference type="Pfam" id="PF03732"/>
    </source>
</evidence>
<dbReference type="Pfam" id="PF03732">
    <property type="entry name" value="Retrotrans_gag"/>
    <property type="match status" value="1"/>
</dbReference>
<dbReference type="EMBL" id="JAGGNH010000006">
    <property type="protein sequence ID" value="KAJ0969672.1"/>
    <property type="molecule type" value="Genomic_DNA"/>
</dbReference>
<evidence type="ECO:0000256" key="1">
    <source>
        <dbReference type="SAM" id="MobiDB-lite"/>
    </source>
</evidence>
<dbReference type="PANTHER" id="PTHR33223">
    <property type="entry name" value="CCHC-TYPE DOMAIN-CONTAINING PROTEIN"/>
    <property type="match status" value="1"/>
</dbReference>
<reference evidence="3" key="2">
    <citation type="journal article" date="2022" name="Hortic Res">
        <title>The genome of Dioscorea zingiberensis sheds light on the biosynthesis, origin and evolution of the medicinally important diosgenin saponins.</title>
        <authorList>
            <person name="Li Y."/>
            <person name="Tan C."/>
            <person name="Li Z."/>
            <person name="Guo J."/>
            <person name="Li S."/>
            <person name="Chen X."/>
            <person name="Wang C."/>
            <person name="Dai X."/>
            <person name="Yang H."/>
            <person name="Song W."/>
            <person name="Hou L."/>
            <person name="Xu J."/>
            <person name="Tong Z."/>
            <person name="Xu A."/>
            <person name="Yuan X."/>
            <person name="Wang W."/>
            <person name="Yang Q."/>
            <person name="Chen L."/>
            <person name="Sun Z."/>
            <person name="Wang K."/>
            <person name="Pan B."/>
            <person name="Chen J."/>
            <person name="Bao Y."/>
            <person name="Liu F."/>
            <person name="Qi X."/>
            <person name="Gang D.R."/>
            <person name="Wen J."/>
            <person name="Li J."/>
        </authorList>
    </citation>
    <scope>NUCLEOTIDE SEQUENCE</scope>
    <source>
        <strain evidence="3">Dzin_1.0</strain>
    </source>
</reference>
<dbReference type="InterPro" id="IPR005162">
    <property type="entry name" value="Retrotrans_gag_dom"/>
</dbReference>
<keyword evidence="4" id="KW-1185">Reference proteome</keyword>
<evidence type="ECO:0000313" key="3">
    <source>
        <dbReference type="EMBL" id="KAJ0969672.1"/>
    </source>
</evidence>
<dbReference type="AlphaFoldDB" id="A0A9D5CBS7"/>
<sequence length="160" mass="18585">MCRTFPSTLEGAAQDWLVEVPSNSIPSFQVMADLFLRSFANYSKQQKTPSTLLRVKHQEGESLQTYLDRFIEEEANVADLLPRMAVTMIIEGLRDSPFRFLLTLESPRNMTDLMTHVQKYINFDEIHAGWEMEARQQENLNRNDRRDPRGAHRGDRCDPP</sequence>